<dbReference type="GO" id="GO:0004674">
    <property type="term" value="F:protein serine/threonine kinase activity"/>
    <property type="evidence" value="ECO:0007669"/>
    <property type="project" value="UniProtKB-KW"/>
</dbReference>
<dbReference type="FunFam" id="3.30.200.20:FF:000358">
    <property type="entry name" value="Tau tubulin kinase 2b"/>
    <property type="match status" value="1"/>
</dbReference>
<dbReference type="GO" id="GO:0005524">
    <property type="term" value="F:ATP binding"/>
    <property type="evidence" value="ECO:0007669"/>
    <property type="project" value="UniProtKB-UniRule"/>
</dbReference>
<evidence type="ECO:0000256" key="2">
    <source>
        <dbReference type="ARBA" id="ARBA00012513"/>
    </source>
</evidence>
<evidence type="ECO:0000313" key="17">
    <source>
        <dbReference type="RefSeq" id="XP_013871968.1"/>
    </source>
</evidence>
<feature type="region of interest" description="Disordered" evidence="14">
    <location>
        <begin position="351"/>
        <end position="375"/>
    </location>
</feature>
<dbReference type="CTD" id="100331590"/>
<feature type="compositionally biased region" description="Polar residues" evidence="14">
    <location>
        <begin position="475"/>
        <end position="490"/>
    </location>
</feature>
<dbReference type="AlphaFoldDB" id="A0A2I4BW62"/>
<dbReference type="Gene3D" id="1.10.510.10">
    <property type="entry name" value="Transferase(Phosphotransferase) domain 1"/>
    <property type="match status" value="1"/>
</dbReference>
<keyword evidence="5" id="KW-0597">Phosphoprotein</keyword>
<keyword evidence="7 13" id="KW-0547">Nucleotide-binding</keyword>
<feature type="compositionally biased region" description="Pro residues" evidence="14">
    <location>
        <begin position="857"/>
        <end position="866"/>
    </location>
</feature>
<feature type="compositionally biased region" description="Polar residues" evidence="14">
    <location>
        <begin position="973"/>
        <end position="986"/>
    </location>
</feature>
<evidence type="ECO:0000256" key="12">
    <source>
        <dbReference type="ARBA" id="ARBA00061588"/>
    </source>
</evidence>
<feature type="compositionally biased region" description="Pro residues" evidence="14">
    <location>
        <begin position="1062"/>
        <end position="1072"/>
    </location>
</feature>
<dbReference type="RefSeq" id="XP_013871969.1">
    <property type="nucleotide sequence ID" value="XM_014016515.1"/>
</dbReference>
<dbReference type="OrthoDB" id="5979581at2759"/>
<dbReference type="InterPro" id="IPR017441">
    <property type="entry name" value="Protein_kinase_ATP_BS"/>
</dbReference>
<dbReference type="PROSITE" id="PS50011">
    <property type="entry name" value="PROTEIN_KINASE_DOM"/>
    <property type="match status" value="1"/>
</dbReference>
<sequence>MSGGAEQADILSVLSLVKERWKVVKKIGGGGFGEIYEALDLLTRVSVALKVESAQQPKQVLKMEVAVLKKLQGKDHVCRFVGCGRNERFNYVVMELQGRNLADLRRSMPRGTFSINTTLRLGRQILEAIESIHSVGFLHRDIKPSNFAMGRFPSTCRTCYMLDFGLARQFTNSCQEVRPPRPVAGFRGTVRYASVNAHKNKEMGRHDDLWSLFYMLVEFLVGQLPWRKIKDKEHVGKLKETYDHRLMLKHLPAEFAVFLEHISSLDYYTKPDYQLLMSVFDNSMKTYNVVENDPYDWERTSTDCSSTISASATTPQHHTRLTPAHMGMANASLIPGDLLKENTDEVLQDEQLSDVENNPVPERVPGSPVHPQRNQEADVWEELDRNRNRIRTAAWKTAAEEDQCNNQGNHGHQSPYAGPSLGSPVKVHSEVAPADRDGPLLRKLRNIHSLELERRLGLDSKLGQERFLEACSGKQQFSPQHQEKNATGTQGPAVAAGERSDRVWHYDEEFRSGDGSPKPASPGSFEQGEGAASSGGFVALNLSSGRQDIDSKEWVMVERPSGSPGAKATTSPSEDDEEPEVLQPEEESPGWGKGSPCPSPGKAKQESMASSKGSAKMDKLELSVGPAGAVPPITPTSPAEALAEGILTQFPTSPPSLPEEIVVRTSSPIPLRSPSPHTLLITLSDPLHQRQPAGIRRSQSADQPQQQERPSSSSSCHASLPLPPNPSPGTRSPSRRKLPAIPAGAANTKFPSVIRITRAQLQQLTAQRPSGLSSQSGSDSAPQCLALERRGEVEAKAQQIKEHTADISSPQDHVPIHPGLPPDPPAETLLNGDGHTKAQSPALSRASSPRSPRSTHSPPPCSPPSPRCSALANGCLCSPVNDQTTVVPPKPKDPNSDSRSTPCATEVQTKEEKGGDVQMAPLQTDGPASTPAAPRKDPSRKQSRIPVLEPSCLLELAPPGSAKQKLLQKKASHQGSVPSPTASPSLSDRRGPIMASLVRDPLSSNSDRSQDEDSLMGSRSDRQGDEALSLSSSSSPLSRKSRIPRPVHPASSAEQLNAQFLPRPPPGKPPCRPTAEGRLRRYRIRTGSTSDSDLLSCLAQLMHGSRGSPLHHQSSAQHRGSKLGACSLTSSPHHHHHRSSGAFPRSSPSLQRSVSSSPSRHEQRGGGGGGVGGICVGRSHSPPSFSGSPPPRRFYLHHQETCCSRQARTGPFHLSRGKGCSREAKCSSKLSR</sequence>
<feature type="binding site" evidence="13">
    <location>
        <position position="50"/>
    </location>
    <ligand>
        <name>ATP</name>
        <dbReference type="ChEBI" id="CHEBI:30616"/>
    </ligand>
</feature>
<keyword evidence="4" id="KW-0723">Serine/threonine-protein kinase</keyword>
<comment type="catalytic activity">
    <reaction evidence="10">
        <text>L-threonyl-[protein] + ATP = O-phospho-L-threonyl-[protein] + ADP + H(+)</text>
        <dbReference type="Rhea" id="RHEA:46608"/>
        <dbReference type="Rhea" id="RHEA-COMP:11060"/>
        <dbReference type="Rhea" id="RHEA-COMP:11605"/>
        <dbReference type="ChEBI" id="CHEBI:15378"/>
        <dbReference type="ChEBI" id="CHEBI:30013"/>
        <dbReference type="ChEBI" id="CHEBI:30616"/>
        <dbReference type="ChEBI" id="CHEBI:61977"/>
        <dbReference type="ChEBI" id="CHEBI:456216"/>
        <dbReference type="EC" id="2.7.11.1"/>
    </reaction>
</comment>
<accession>A0A2I4BW62</accession>
<feature type="region of interest" description="Disordered" evidence="14">
    <location>
        <begin position="885"/>
        <end position="946"/>
    </location>
</feature>
<comment type="subcellular location">
    <subcellularLocation>
        <location evidence="1">Cytoplasm</location>
    </subcellularLocation>
</comment>
<name>A0A2I4BW62_AUSLI</name>
<feature type="compositionally biased region" description="Low complexity" evidence="14">
    <location>
        <begin position="840"/>
        <end position="856"/>
    </location>
</feature>
<dbReference type="Pfam" id="PF00069">
    <property type="entry name" value="Pkinase"/>
    <property type="match status" value="1"/>
</dbReference>
<evidence type="ECO:0000256" key="13">
    <source>
        <dbReference type="PROSITE-ProRule" id="PRU10141"/>
    </source>
</evidence>
<feature type="compositionally biased region" description="Polar residues" evidence="14">
    <location>
        <begin position="697"/>
        <end position="710"/>
    </location>
</feature>
<evidence type="ECO:0000256" key="10">
    <source>
        <dbReference type="ARBA" id="ARBA00047899"/>
    </source>
</evidence>
<evidence type="ECO:0000313" key="16">
    <source>
        <dbReference type="Proteomes" id="UP000192220"/>
    </source>
</evidence>
<comment type="similarity">
    <text evidence="12">Belongs to the protein kinase superfamily. CK1 Ser/Thr protein kinase family.</text>
</comment>
<feature type="region of interest" description="Disordered" evidence="14">
    <location>
        <begin position="1210"/>
        <end position="1232"/>
    </location>
</feature>
<feature type="compositionally biased region" description="Low complexity" evidence="14">
    <location>
        <begin position="711"/>
        <end position="720"/>
    </location>
</feature>
<feature type="compositionally biased region" description="Low complexity" evidence="14">
    <location>
        <begin position="1144"/>
        <end position="1158"/>
    </location>
</feature>
<feature type="region of interest" description="Disordered" evidence="14">
    <location>
        <begin position="959"/>
        <end position="1079"/>
    </location>
</feature>
<protein>
    <recommendedName>
        <fullName evidence="2">non-specific serine/threonine protein kinase</fullName>
        <ecNumber evidence="2">2.7.11.1</ecNumber>
    </recommendedName>
</protein>
<feature type="region of interest" description="Disordered" evidence="14">
    <location>
        <begin position="475"/>
        <end position="532"/>
    </location>
</feature>
<dbReference type="InterPro" id="IPR050235">
    <property type="entry name" value="CK1_Ser-Thr_kinase"/>
</dbReference>
<evidence type="ECO:0000313" key="18">
    <source>
        <dbReference type="RefSeq" id="XP_013871969.1"/>
    </source>
</evidence>
<feature type="region of interest" description="Disordered" evidence="14">
    <location>
        <begin position="556"/>
        <end position="747"/>
    </location>
</feature>
<feature type="compositionally biased region" description="Gly residues" evidence="14">
    <location>
        <begin position="1165"/>
        <end position="1175"/>
    </location>
</feature>
<feature type="compositionally biased region" description="Acidic residues" evidence="14">
    <location>
        <begin position="573"/>
        <end position="588"/>
    </location>
</feature>
<dbReference type="GO" id="GO:0005737">
    <property type="term" value="C:cytoplasm"/>
    <property type="evidence" value="ECO:0007669"/>
    <property type="project" value="UniProtKB-SubCell"/>
</dbReference>
<dbReference type="GO" id="GO:0015630">
    <property type="term" value="C:microtubule cytoskeleton"/>
    <property type="evidence" value="ECO:0007669"/>
    <property type="project" value="UniProtKB-ARBA"/>
</dbReference>
<dbReference type="InterPro" id="IPR011009">
    <property type="entry name" value="Kinase-like_dom_sf"/>
</dbReference>
<dbReference type="PROSITE" id="PS00107">
    <property type="entry name" value="PROTEIN_KINASE_ATP"/>
    <property type="match status" value="1"/>
</dbReference>
<dbReference type="EC" id="2.7.11.1" evidence="2"/>
<evidence type="ECO:0000256" key="5">
    <source>
        <dbReference type="ARBA" id="ARBA00022553"/>
    </source>
</evidence>
<comment type="catalytic activity">
    <reaction evidence="11">
        <text>L-seryl-[protein] + ATP = O-phospho-L-seryl-[protein] + ADP + H(+)</text>
        <dbReference type="Rhea" id="RHEA:17989"/>
        <dbReference type="Rhea" id="RHEA-COMP:9863"/>
        <dbReference type="Rhea" id="RHEA-COMP:11604"/>
        <dbReference type="ChEBI" id="CHEBI:15378"/>
        <dbReference type="ChEBI" id="CHEBI:29999"/>
        <dbReference type="ChEBI" id="CHEBI:30616"/>
        <dbReference type="ChEBI" id="CHEBI:83421"/>
        <dbReference type="ChEBI" id="CHEBI:456216"/>
        <dbReference type="EC" id="2.7.11.1"/>
    </reaction>
</comment>
<feature type="compositionally biased region" description="Polar residues" evidence="14">
    <location>
        <begin position="897"/>
        <end position="907"/>
    </location>
</feature>
<evidence type="ECO:0000259" key="15">
    <source>
        <dbReference type="PROSITE" id="PS50011"/>
    </source>
</evidence>
<evidence type="ECO:0000256" key="6">
    <source>
        <dbReference type="ARBA" id="ARBA00022679"/>
    </source>
</evidence>
<feature type="region of interest" description="Disordered" evidence="14">
    <location>
        <begin position="792"/>
        <end position="866"/>
    </location>
</feature>
<evidence type="ECO:0000256" key="7">
    <source>
        <dbReference type="ARBA" id="ARBA00022741"/>
    </source>
</evidence>
<evidence type="ECO:0000256" key="11">
    <source>
        <dbReference type="ARBA" id="ARBA00048679"/>
    </source>
</evidence>
<feature type="compositionally biased region" description="Low complexity" evidence="14">
    <location>
        <begin position="1028"/>
        <end position="1038"/>
    </location>
</feature>
<feature type="compositionally biased region" description="Basic and acidic residues" evidence="14">
    <location>
        <begin position="498"/>
        <end position="512"/>
    </location>
</feature>
<evidence type="ECO:0000256" key="9">
    <source>
        <dbReference type="ARBA" id="ARBA00022840"/>
    </source>
</evidence>
<dbReference type="PANTHER" id="PTHR11909">
    <property type="entry name" value="CASEIN KINASE-RELATED"/>
    <property type="match status" value="1"/>
</dbReference>
<dbReference type="STRING" id="52670.A0A2I4BW62"/>
<dbReference type="SMART" id="SM00220">
    <property type="entry name" value="S_TKc"/>
    <property type="match status" value="1"/>
</dbReference>
<evidence type="ECO:0000256" key="8">
    <source>
        <dbReference type="ARBA" id="ARBA00022777"/>
    </source>
</evidence>
<feature type="compositionally biased region" description="Low complexity" evidence="14">
    <location>
        <begin position="1176"/>
        <end position="1187"/>
    </location>
</feature>
<evidence type="ECO:0000256" key="1">
    <source>
        <dbReference type="ARBA" id="ARBA00004496"/>
    </source>
</evidence>
<dbReference type="KEGG" id="alim:106523171"/>
<keyword evidence="9 13" id="KW-0067">ATP-binding</keyword>
<evidence type="ECO:0000256" key="14">
    <source>
        <dbReference type="SAM" id="MobiDB-lite"/>
    </source>
</evidence>
<keyword evidence="16" id="KW-1185">Reference proteome</keyword>
<feature type="region of interest" description="Disordered" evidence="14">
    <location>
        <begin position="1104"/>
        <end position="1192"/>
    </location>
</feature>
<reference evidence="17 18" key="1">
    <citation type="submission" date="2025-04" db="UniProtKB">
        <authorList>
            <consortium name="RefSeq"/>
        </authorList>
    </citation>
    <scope>IDENTIFICATION</scope>
    <source>
        <strain evidence="17 18">Quisiro</strain>
        <tissue evidence="17 18">Liver</tissue>
    </source>
</reference>
<keyword evidence="6" id="KW-0808">Transferase</keyword>
<feature type="region of interest" description="Disordered" evidence="14">
    <location>
        <begin position="398"/>
        <end position="434"/>
    </location>
</feature>
<feature type="compositionally biased region" description="Basic and acidic residues" evidence="14">
    <location>
        <begin position="792"/>
        <end position="805"/>
    </location>
</feature>
<dbReference type="RefSeq" id="XP_013871968.1">
    <property type="nucleotide sequence ID" value="XM_014016514.1"/>
</dbReference>
<dbReference type="InterPro" id="IPR000719">
    <property type="entry name" value="Prot_kinase_dom"/>
</dbReference>
<dbReference type="Proteomes" id="UP000192220">
    <property type="component" value="Unplaced"/>
</dbReference>
<keyword evidence="3" id="KW-0963">Cytoplasm</keyword>
<keyword evidence="8" id="KW-0418">Kinase</keyword>
<gene>
    <name evidence="17 18" type="primary">LOC106523171</name>
</gene>
<feature type="domain" description="Protein kinase" evidence="15">
    <location>
        <begin position="21"/>
        <end position="284"/>
    </location>
</feature>
<evidence type="ECO:0000256" key="4">
    <source>
        <dbReference type="ARBA" id="ARBA00022527"/>
    </source>
</evidence>
<organism evidence="16 18">
    <name type="scientific">Austrofundulus limnaeus</name>
    <name type="common">Annual killifish</name>
    <dbReference type="NCBI Taxonomy" id="52670"/>
    <lineage>
        <taxon>Eukaryota</taxon>
        <taxon>Metazoa</taxon>
        <taxon>Chordata</taxon>
        <taxon>Craniata</taxon>
        <taxon>Vertebrata</taxon>
        <taxon>Euteleostomi</taxon>
        <taxon>Actinopterygii</taxon>
        <taxon>Neopterygii</taxon>
        <taxon>Teleostei</taxon>
        <taxon>Neoteleostei</taxon>
        <taxon>Acanthomorphata</taxon>
        <taxon>Ovalentaria</taxon>
        <taxon>Atherinomorphae</taxon>
        <taxon>Cyprinodontiformes</taxon>
        <taxon>Rivulidae</taxon>
        <taxon>Austrofundulus</taxon>
    </lineage>
</organism>
<dbReference type="SUPFAM" id="SSF56112">
    <property type="entry name" value="Protein kinase-like (PK-like)"/>
    <property type="match status" value="1"/>
</dbReference>
<proteinExistence type="inferred from homology"/>
<dbReference type="FunFam" id="1.10.510.10:FF:000167">
    <property type="entry name" value="Tau tubulin kinase 1"/>
    <property type="match status" value="1"/>
</dbReference>
<evidence type="ECO:0000256" key="3">
    <source>
        <dbReference type="ARBA" id="ARBA00022490"/>
    </source>
</evidence>